<sequence length="318" mass="35246">MRIAILPTGRMEWQALPGALGRLFPEHEFYSLPTQEEVESNEAIDFPVPSFTSCDVLRLAGKLCAADKLIERAVAEAIGDRRSQPADLVLIIDDLELDNIHQPAAVVGIIRQAAQRYLERIAADGVNTYRHTEALRERVSFHLAKPMIEAWLFADPAGPTNAGVSVSRIPRLKTPNDPECFCSDDPAFAADSGADCMAWHALPDDTLKQRKKKQDSRPIWLKCSSRRSLHPKAYLAWLCLDGAEKKCSTYSESKGGAYALERIAWDSLLAEIDHCCFVRSMVNDIASCLGVTPAFAGACAPETDLADKRRRNRLLRNV</sequence>
<name>A0A2K8UBL3_9GAMM</name>
<gene>
    <name evidence="1" type="ORF">THSYN_19800</name>
</gene>
<dbReference type="OrthoDB" id="5515017at2"/>
<protein>
    <submittedName>
        <fullName evidence="1">Uncharacterized protein</fullName>
    </submittedName>
</protein>
<evidence type="ECO:0000313" key="2">
    <source>
        <dbReference type="Proteomes" id="UP000232638"/>
    </source>
</evidence>
<dbReference type="Proteomes" id="UP000232638">
    <property type="component" value="Chromosome"/>
</dbReference>
<reference evidence="1 2" key="1">
    <citation type="submission" date="2017-03" db="EMBL/GenBank/DDBJ databases">
        <title>Complete genome sequence of Candidatus 'Thiodictyon syntrophicum' sp. nov. strain Cad16T, a photolithoautotroph purple sulfur bacterium isolated from an alpine meromictic lake.</title>
        <authorList>
            <person name="Luedin S.M."/>
            <person name="Pothier J.F."/>
            <person name="Danza F."/>
            <person name="Storelli N."/>
            <person name="Wittwer M."/>
            <person name="Tonolla M."/>
        </authorList>
    </citation>
    <scope>NUCLEOTIDE SEQUENCE [LARGE SCALE GENOMIC DNA]</scope>
    <source>
        <strain evidence="1 2">Cad16T</strain>
    </source>
</reference>
<evidence type="ECO:0000313" key="1">
    <source>
        <dbReference type="EMBL" id="AUB82968.1"/>
    </source>
</evidence>
<keyword evidence="2" id="KW-1185">Reference proteome</keyword>
<dbReference type="AlphaFoldDB" id="A0A2K8UBL3"/>
<accession>A0A2K8UBL3</accession>
<organism evidence="1 2">
    <name type="scientific">Candidatus Thiodictyon syntrophicum</name>
    <dbReference type="NCBI Taxonomy" id="1166950"/>
    <lineage>
        <taxon>Bacteria</taxon>
        <taxon>Pseudomonadati</taxon>
        <taxon>Pseudomonadota</taxon>
        <taxon>Gammaproteobacteria</taxon>
        <taxon>Chromatiales</taxon>
        <taxon>Chromatiaceae</taxon>
        <taxon>Thiodictyon</taxon>
    </lineage>
</organism>
<dbReference type="RefSeq" id="WP_100920672.1">
    <property type="nucleotide sequence ID" value="NZ_CP020370.1"/>
</dbReference>
<proteinExistence type="predicted"/>
<dbReference type="EMBL" id="CP020370">
    <property type="protein sequence ID" value="AUB82968.1"/>
    <property type="molecule type" value="Genomic_DNA"/>
</dbReference>
<dbReference type="KEGG" id="tsy:THSYN_19800"/>